<sequence>MAYFLPSFFQKRLLRYALSRLELVDTEALDLDSLGIRWGQRSTVELRDIGLRLEKLATLLHLPPSSELLSARVRFLKLTVPADIYSSGIICEASGIDVHLRLPLEEPYRTETHDITAGQRASDTNSHGSGDEPILPNPTDLAESFLQAEPKEKKEELQAAICSQSQVLQRTSTSLSDDEEELGLGNETVSLPSFIAAFLKGVVDRLQVQIDDISIRMDVETKQEGSSKRHPEEIPDLITGLLSVRQVSVGPVSAPSEPDEASSSKGKRLVSLSDTNLALVSEPVVFSNYSRFSDPVSPSTPVQPRSSQPPSRVPSPSPETSSESSLGLAMTRSTIFEPPQDLMLPETREQHTPVLEESVYTYDGRFSDADTEENRSYGSLEDSQQFQDDEKLLDNPSYLDSVINFQFQDDDPEALDTSQARDNQLLPGSGDTPRPLSPGPQLSGPIAEDNHPQEALIPLGGRLELEVARSPSHQRSLDASAGIGKSASSGLHLQQDVHLGYNPHLPHVCPPSPEPASVGSVPESLDDGVLSESKLFSNEEAQSMYMSAMSQGSTSTSFMPNMPGAWDLPESTFVRDTEAPESFRAVEQAGYDEQDEAMTTPKLTAQTGTYLSQGRSINDLQNSRSGTTDKDYINTSPGLNRPTDIAKRFVSIDKILVWMPSVNQEEKPLRKSPSISRQGMPSDSLKDSTAHLQDSAVDDDLLASRTHTFSGLRSDSNDPPVTRGSVDPRTLRYPEEAEHDAGPSSEHGEVAVEIFSADVQFDIAIGWLVTKVGQRIVQAFGHGGGVPPKKLHSENEAQNQQTFSLALNKFSIKFVEHVPGHAYPSGESRLYFPTFFGLLHEDIVLQTTASGMKAHFSAINDQTKFRLDVSNFTLGFASEDLISFNEDLKMRESTRDVLSPMHGDISLSLSRSSDSSRIHVTTLPIQLSLNIQRLEEVVGWIGGLSTILELGSSISSISGIRGSKKDLPKRPRGVHFEATPSPEKFSQNDSVPWKVNARVGGIALNVVGESHYLKLRTTAVKVVSRFEGVAVQIDKAKISGPLPLGESKDAPAKVNLSNIRVEFLYSPKEVDLDRLLSLITPSKDKYDEDDDIMLDTLFRQRRQGSVLRTTVAGAKVVVLRTTDLDSLSQLGDELSRLSNVAKYLPEDDRPGMLTLNLIRDFETQVHVGGMVGDLTARLRNAEAAYISIPSLVAAQVGSANVVRNGTEELLGEASPLSVEQSSGQNPHPMLMARFIADEMEPTIKVKIHNLRAEYTVPAAIAFLGLNDNITTGDIAANMAQSLSNLAELHPSKNSPSASKSGSPKAPARPTRLALALRDCVLGLNPRGSAAKGLVVLTTANFSGLMHDETASEATLDLRKASIMIIDDVQNMGKTDNLRRLPAAPQSSQVQSLIDMGFVPVSSISSATATVKSMSLSEDGTNSLDVELRDDLLILETCADSTQTLLSIVNGLQPPTPPSVTKKYRTEVLPIQDMLASFSGDAFALDSSLSPEEASAGTSDSSQTFQSKDGPIEDEIEYVSDFYPAKPISETQPLHEDMAASGSNELLDSFHSQYYVSSSVSDLEFRDDHFAEQSAVGGTAHRWDSTENTYGLSDDAKLQKSPLRVRIRDAHVIWNLFDGYDWQRTRDTISKAVKDVERKATDRRARASRASPSFDEDEESVIGDCLFNSIYIGIPANKDPRDLRNDINRNIDDLVSETGSYATTTTVTGATVRQNQSPSSRKKLRLYRSKYHKMTFELKGVCADLVVFPPNSGETQSSLDVRINDLEIFDHVPTSTWKKFATYMHEAGEKESGTSMVHLEILTVRPVPELAASEIVLKATILPLRLHVDQDALEFLSRFFEFRDDSAPAPSTPGDIPFLQRVEINATPVKLDFKPKRVDYTGLRSGRTTEFMNFFVLDGADMIMRHVIIYGVSGFDKLGQTLNDIWMPDIKSNQLPGVLAGLAPIRSLVNVGGGVKDLVVVPMREYRKDGRIVRSIQKGALAFAKTTSNELVKLGAKLAIGTQTVLQGAEDLLTTPNAQLASTEEDQFDEEEANKISPYADQPVGVFQGLRGAFRGLERDLLLTRDAIVAVPGEVVESGSAKAAAKVVWKRAPTVILRPAIGVSKAVGQTLLGAGNTLDPSNRRKMEDKYKRH</sequence>
<feature type="region of interest" description="Disordered" evidence="14">
    <location>
        <begin position="111"/>
        <end position="139"/>
    </location>
</feature>
<evidence type="ECO:0000256" key="2">
    <source>
        <dbReference type="ARBA" id="ARBA00004623"/>
    </source>
</evidence>
<dbReference type="GO" id="GO:0034045">
    <property type="term" value="C:phagophore assembly site membrane"/>
    <property type="evidence" value="ECO:0007669"/>
    <property type="project" value="UniProtKB-SubCell"/>
</dbReference>
<dbReference type="Proteomes" id="UP000326565">
    <property type="component" value="Unassembled WGS sequence"/>
</dbReference>
<dbReference type="PANTHER" id="PTHR13190">
    <property type="entry name" value="AUTOPHAGY-RELATED 2, ISOFORM A"/>
    <property type="match status" value="1"/>
</dbReference>
<comment type="catalytic activity">
    <reaction evidence="10">
        <text>a 1,2-diacyl-sn-glycero-3-phospho-L-serine(in) = a 1,2-diacyl-sn-glycero-3-phospho-L-serine(out)</text>
        <dbReference type="Rhea" id="RHEA:38663"/>
        <dbReference type="ChEBI" id="CHEBI:57262"/>
    </reaction>
</comment>
<reference evidence="15 16" key="1">
    <citation type="submission" date="2019-04" db="EMBL/GenBank/DDBJ databases">
        <title>Friends and foes A comparative genomics study of 23 Aspergillus species from section Flavi.</title>
        <authorList>
            <consortium name="DOE Joint Genome Institute"/>
            <person name="Kjaerbolling I."/>
            <person name="Vesth T."/>
            <person name="Frisvad J.C."/>
            <person name="Nybo J.L."/>
            <person name="Theobald S."/>
            <person name="Kildgaard S."/>
            <person name="Isbrandt T."/>
            <person name="Kuo A."/>
            <person name="Sato A."/>
            <person name="Lyhne E.K."/>
            <person name="Kogle M.E."/>
            <person name="Wiebenga A."/>
            <person name="Kun R.S."/>
            <person name="Lubbers R.J."/>
            <person name="Makela M.R."/>
            <person name="Barry K."/>
            <person name="Chovatia M."/>
            <person name="Clum A."/>
            <person name="Daum C."/>
            <person name="Haridas S."/>
            <person name="He G."/>
            <person name="LaButti K."/>
            <person name="Lipzen A."/>
            <person name="Mondo S."/>
            <person name="Riley R."/>
            <person name="Salamov A."/>
            <person name="Simmons B.A."/>
            <person name="Magnuson J.K."/>
            <person name="Henrissat B."/>
            <person name="Mortensen U.H."/>
            <person name="Larsen T.O."/>
            <person name="Devries R.P."/>
            <person name="Grigoriev I.V."/>
            <person name="Machida M."/>
            <person name="Baker S.E."/>
            <person name="Andersen M.R."/>
        </authorList>
    </citation>
    <scope>NUCLEOTIDE SEQUENCE [LARGE SCALE GENOMIC DNA]</scope>
    <source>
        <strain evidence="15 16">CBS 151.66</strain>
    </source>
</reference>
<dbReference type="GO" id="GO:0000045">
    <property type="term" value="P:autophagosome assembly"/>
    <property type="evidence" value="ECO:0007669"/>
    <property type="project" value="TreeGrafter"/>
</dbReference>
<feature type="compositionally biased region" description="Polar residues" evidence="14">
    <location>
        <begin position="119"/>
        <end position="128"/>
    </location>
</feature>
<keyword evidence="6" id="KW-0256">Endoplasmic reticulum</keyword>
<proteinExistence type="inferred from homology"/>
<evidence type="ECO:0000256" key="6">
    <source>
        <dbReference type="ARBA" id="ARBA00022824"/>
    </source>
</evidence>
<feature type="region of interest" description="Disordered" evidence="14">
    <location>
        <begin position="709"/>
        <end position="747"/>
    </location>
</feature>
<evidence type="ECO:0000256" key="13">
    <source>
        <dbReference type="ARBA" id="ARBA00025269"/>
    </source>
</evidence>
<evidence type="ECO:0000256" key="9">
    <source>
        <dbReference type="ARBA" id="ARBA00023136"/>
    </source>
</evidence>
<dbReference type="PANTHER" id="PTHR13190:SF1">
    <property type="entry name" value="AUTOPHAGY-RELATED 2, ISOFORM A"/>
    <property type="match status" value="1"/>
</dbReference>
<dbReference type="GO" id="GO:0006869">
    <property type="term" value="P:lipid transport"/>
    <property type="evidence" value="ECO:0007669"/>
    <property type="project" value="UniProtKB-KW"/>
</dbReference>
<evidence type="ECO:0000256" key="4">
    <source>
        <dbReference type="ARBA" id="ARBA00018070"/>
    </source>
</evidence>
<evidence type="ECO:0000256" key="12">
    <source>
        <dbReference type="ARBA" id="ARBA00024631"/>
    </source>
</evidence>
<dbReference type="GO" id="GO:0061908">
    <property type="term" value="C:phagophore"/>
    <property type="evidence" value="ECO:0007669"/>
    <property type="project" value="TreeGrafter"/>
</dbReference>
<name>A0A5N5XIQ9_9EURO</name>
<comment type="catalytic activity">
    <reaction evidence="12">
        <text>a 1,2-diacyl-sn-glycero-3-phosphocholine(in) = a 1,2-diacyl-sn-glycero-3-phosphocholine(out)</text>
        <dbReference type="Rhea" id="RHEA:38571"/>
        <dbReference type="ChEBI" id="CHEBI:57643"/>
    </reaction>
</comment>
<protein>
    <recommendedName>
        <fullName evidence="4">Autophagy-related protein 2</fullName>
    </recommendedName>
</protein>
<accession>A0A5N5XIQ9</accession>
<dbReference type="GO" id="GO:0005789">
    <property type="term" value="C:endoplasmic reticulum membrane"/>
    <property type="evidence" value="ECO:0007669"/>
    <property type="project" value="UniProtKB-SubCell"/>
</dbReference>
<dbReference type="GO" id="GO:0000422">
    <property type="term" value="P:autophagy of mitochondrion"/>
    <property type="evidence" value="ECO:0007669"/>
    <property type="project" value="TreeGrafter"/>
</dbReference>
<keyword evidence="9" id="KW-0472">Membrane</keyword>
<feature type="region of interest" description="Disordered" evidence="14">
    <location>
        <begin position="606"/>
        <end position="637"/>
    </location>
</feature>
<comment type="subcellular location">
    <subcellularLocation>
        <location evidence="1">Endoplasmic reticulum membrane</location>
        <topology evidence="1">Peripheral membrane protein</topology>
    </subcellularLocation>
    <subcellularLocation>
        <location evidence="2">Preautophagosomal structure membrane</location>
        <topology evidence="2">Peripheral membrane protein</topology>
    </subcellularLocation>
</comment>
<comment type="catalytic activity">
    <reaction evidence="11">
        <text>a 1,2-diacyl-sn-glycero-3-phosphoethanolamine(in) = a 1,2-diacyl-sn-glycero-3-phosphoethanolamine(out)</text>
        <dbReference type="Rhea" id="RHEA:38895"/>
        <dbReference type="ChEBI" id="CHEBI:64612"/>
    </reaction>
</comment>
<evidence type="ECO:0000256" key="1">
    <source>
        <dbReference type="ARBA" id="ARBA00004406"/>
    </source>
</evidence>
<dbReference type="OrthoDB" id="18982at2759"/>
<feature type="region of interest" description="Disordered" evidence="14">
    <location>
        <begin position="249"/>
        <end position="268"/>
    </location>
</feature>
<evidence type="ECO:0000256" key="10">
    <source>
        <dbReference type="ARBA" id="ARBA00024479"/>
    </source>
</evidence>
<feature type="compositionally biased region" description="Low complexity" evidence="14">
    <location>
        <begin position="295"/>
        <end position="310"/>
    </location>
</feature>
<evidence type="ECO:0000256" key="3">
    <source>
        <dbReference type="ARBA" id="ARBA00009714"/>
    </source>
</evidence>
<feature type="compositionally biased region" description="Low complexity" evidence="14">
    <location>
        <begin position="1291"/>
        <end position="1308"/>
    </location>
</feature>
<keyword evidence="8" id="KW-0445">Lipid transport</keyword>
<dbReference type="GO" id="GO:0043495">
    <property type="term" value="F:protein-membrane adaptor activity"/>
    <property type="evidence" value="ECO:0007669"/>
    <property type="project" value="TreeGrafter"/>
</dbReference>
<evidence type="ECO:0000256" key="14">
    <source>
        <dbReference type="SAM" id="MobiDB-lite"/>
    </source>
</evidence>
<evidence type="ECO:0000256" key="11">
    <source>
        <dbReference type="ARBA" id="ARBA00024615"/>
    </source>
</evidence>
<evidence type="ECO:0000256" key="5">
    <source>
        <dbReference type="ARBA" id="ARBA00022448"/>
    </source>
</evidence>
<feature type="compositionally biased region" description="Polar residues" evidence="14">
    <location>
        <begin position="1495"/>
        <end position="1506"/>
    </location>
</feature>
<comment type="similarity">
    <text evidence="3">Belongs to the ATG2 family.</text>
</comment>
<feature type="compositionally biased region" description="Polar residues" evidence="14">
    <location>
        <begin position="709"/>
        <end position="719"/>
    </location>
</feature>
<organism evidence="15 16">
    <name type="scientific">Aspergillus leporis</name>
    <dbReference type="NCBI Taxonomy" id="41062"/>
    <lineage>
        <taxon>Eukaryota</taxon>
        <taxon>Fungi</taxon>
        <taxon>Dikarya</taxon>
        <taxon>Ascomycota</taxon>
        <taxon>Pezizomycotina</taxon>
        <taxon>Eurotiomycetes</taxon>
        <taxon>Eurotiomycetidae</taxon>
        <taxon>Eurotiales</taxon>
        <taxon>Aspergillaceae</taxon>
        <taxon>Aspergillus</taxon>
        <taxon>Aspergillus subgen. Circumdati</taxon>
    </lineage>
</organism>
<comment type="function">
    <text evidence="13">Lipid transfer protein required for autophagosome completion and peroxisome degradation. Tethers the edge of the isolation membrane (IM) to the endoplasmic reticulum (ER) and mediates direct lipid transfer from ER to IM for IM expansion. ATG2 binds to the ER exit site (ERES), which is the membrane source for autophagosome formation, using basic residues in its N-terminal region (NR) and to the expanding edge of the IM through its C-terminal region. The latter binding is assisted by an ATG18-PtdIns3P interaction. ATG2 then extracts phospholipids from the membrane source using its NR and transfers them to ATG9 to the IM through its predicted beta-sheet-rich structure for membrane expansion.</text>
</comment>
<feature type="region of interest" description="Disordered" evidence="14">
    <location>
        <begin position="421"/>
        <end position="452"/>
    </location>
</feature>
<evidence type="ECO:0000256" key="7">
    <source>
        <dbReference type="ARBA" id="ARBA00023006"/>
    </source>
</evidence>
<feature type="region of interest" description="Disordered" evidence="14">
    <location>
        <begin position="664"/>
        <end position="691"/>
    </location>
</feature>
<dbReference type="EMBL" id="ML732150">
    <property type="protein sequence ID" value="KAB8079494.1"/>
    <property type="molecule type" value="Genomic_DNA"/>
</dbReference>
<feature type="compositionally biased region" description="Polar residues" evidence="14">
    <location>
        <begin position="606"/>
        <end position="626"/>
    </location>
</feature>
<feature type="compositionally biased region" description="Basic and acidic residues" evidence="14">
    <location>
        <begin position="729"/>
        <end position="747"/>
    </location>
</feature>
<keyword evidence="16" id="KW-1185">Reference proteome</keyword>
<dbReference type="GO" id="GO:0061723">
    <property type="term" value="P:glycophagy"/>
    <property type="evidence" value="ECO:0007669"/>
    <property type="project" value="TreeGrafter"/>
</dbReference>
<dbReference type="GO" id="GO:0032266">
    <property type="term" value="F:phosphatidylinositol-3-phosphate binding"/>
    <property type="evidence" value="ECO:0007669"/>
    <property type="project" value="TreeGrafter"/>
</dbReference>
<feature type="compositionally biased region" description="Low complexity" evidence="14">
    <location>
        <begin position="253"/>
        <end position="264"/>
    </location>
</feature>
<feature type="region of interest" description="Disordered" evidence="14">
    <location>
        <begin position="1288"/>
        <end position="1308"/>
    </location>
</feature>
<keyword evidence="7" id="KW-0072">Autophagy</keyword>
<gene>
    <name evidence="15" type="ORF">BDV29DRAFT_54642</name>
</gene>
<dbReference type="InterPro" id="IPR026849">
    <property type="entry name" value="ATG2"/>
</dbReference>
<keyword evidence="5" id="KW-0813">Transport</keyword>
<dbReference type="GO" id="GO:0061709">
    <property type="term" value="P:reticulophagy"/>
    <property type="evidence" value="ECO:0007669"/>
    <property type="project" value="TreeGrafter"/>
</dbReference>
<evidence type="ECO:0000256" key="8">
    <source>
        <dbReference type="ARBA" id="ARBA00023055"/>
    </source>
</evidence>
<dbReference type="GO" id="GO:0034727">
    <property type="term" value="P:piecemeal microautophagy of the nucleus"/>
    <property type="evidence" value="ECO:0007669"/>
    <property type="project" value="TreeGrafter"/>
</dbReference>
<evidence type="ECO:0000313" key="15">
    <source>
        <dbReference type="EMBL" id="KAB8079494.1"/>
    </source>
</evidence>
<feature type="region of interest" description="Disordered" evidence="14">
    <location>
        <begin position="292"/>
        <end position="327"/>
    </location>
</feature>
<feature type="region of interest" description="Disordered" evidence="14">
    <location>
        <begin position="1488"/>
        <end position="1509"/>
    </location>
</feature>
<feature type="region of interest" description="Disordered" evidence="14">
    <location>
        <begin position="961"/>
        <end position="989"/>
    </location>
</feature>
<dbReference type="Pfam" id="PF13329">
    <property type="entry name" value="ATG2_CAD"/>
    <property type="match status" value="1"/>
</dbReference>
<evidence type="ECO:0000313" key="16">
    <source>
        <dbReference type="Proteomes" id="UP000326565"/>
    </source>
</evidence>